<comment type="subcellular location">
    <subcellularLocation>
        <location evidence="1">Cell membrane</location>
        <topology evidence="1">Multi-pass membrane protein</topology>
    </subcellularLocation>
</comment>
<keyword evidence="4 6" id="KW-1133">Transmembrane helix</keyword>
<dbReference type="InterPro" id="IPR003752">
    <property type="entry name" value="DiS_bond_form_DsbB/BdbC"/>
</dbReference>
<dbReference type="Proteomes" id="UP000187526">
    <property type="component" value="Unassembled WGS sequence"/>
</dbReference>
<comment type="caution">
    <text evidence="7">The sequence shown here is derived from an EMBL/GenBank/DDBJ whole genome shotgun (WGS) entry which is preliminary data.</text>
</comment>
<dbReference type="GO" id="GO:0015035">
    <property type="term" value="F:protein-disulfide reductase activity"/>
    <property type="evidence" value="ECO:0007669"/>
    <property type="project" value="InterPro"/>
</dbReference>
<dbReference type="SUPFAM" id="SSF158442">
    <property type="entry name" value="DsbB-like"/>
    <property type="match status" value="1"/>
</dbReference>
<keyword evidence="3 6" id="KW-0812">Transmembrane</keyword>
<evidence type="ECO:0000256" key="1">
    <source>
        <dbReference type="ARBA" id="ARBA00004651"/>
    </source>
</evidence>
<proteinExistence type="predicted"/>
<name>A0A1R1I5T7_9RHOO</name>
<keyword evidence="8" id="KW-1185">Reference proteome</keyword>
<dbReference type="AlphaFoldDB" id="A0A1R1I5T7"/>
<dbReference type="PANTHER" id="PTHR36570:SF3">
    <property type="entry name" value="DISULFIDE BOND FORMATION PROTEIN B"/>
    <property type="match status" value="1"/>
</dbReference>
<evidence type="ECO:0000313" key="7">
    <source>
        <dbReference type="EMBL" id="OMG54009.1"/>
    </source>
</evidence>
<accession>A0A1R1I5T7</accession>
<dbReference type="InterPro" id="IPR023380">
    <property type="entry name" value="DsbB-like_sf"/>
</dbReference>
<evidence type="ECO:0000313" key="8">
    <source>
        <dbReference type="Proteomes" id="UP000187526"/>
    </source>
</evidence>
<keyword evidence="2" id="KW-1003">Cell membrane</keyword>
<evidence type="ECO:0000256" key="6">
    <source>
        <dbReference type="SAM" id="Phobius"/>
    </source>
</evidence>
<dbReference type="GO" id="GO:0005886">
    <property type="term" value="C:plasma membrane"/>
    <property type="evidence" value="ECO:0007669"/>
    <property type="project" value="UniProtKB-SubCell"/>
</dbReference>
<feature type="transmembrane region" description="Helical" evidence="6">
    <location>
        <begin position="76"/>
        <end position="95"/>
    </location>
</feature>
<evidence type="ECO:0000256" key="5">
    <source>
        <dbReference type="ARBA" id="ARBA00023136"/>
    </source>
</evidence>
<evidence type="ECO:0000256" key="3">
    <source>
        <dbReference type="ARBA" id="ARBA00022692"/>
    </source>
</evidence>
<feature type="transmembrane region" description="Helical" evidence="6">
    <location>
        <begin position="139"/>
        <end position="165"/>
    </location>
</feature>
<dbReference type="Pfam" id="PF02600">
    <property type="entry name" value="DsbB"/>
    <property type="match status" value="1"/>
</dbReference>
<dbReference type="InterPro" id="IPR050183">
    <property type="entry name" value="DsbB"/>
</dbReference>
<protein>
    <submittedName>
        <fullName evidence="7">Disulfide bond formation protein B</fullName>
    </submittedName>
</protein>
<evidence type="ECO:0000256" key="2">
    <source>
        <dbReference type="ARBA" id="ARBA00022475"/>
    </source>
</evidence>
<dbReference type="Gene3D" id="1.20.1550.10">
    <property type="entry name" value="DsbB-like"/>
    <property type="match status" value="1"/>
</dbReference>
<dbReference type="OrthoDB" id="3711263at2"/>
<keyword evidence="5 6" id="KW-0472">Membrane</keyword>
<gene>
    <name evidence="7" type="ORF">BJN45_10310</name>
</gene>
<feature type="transmembrane region" description="Helical" evidence="6">
    <location>
        <begin position="12"/>
        <end position="31"/>
    </location>
</feature>
<organism evidence="7 8">
    <name type="scientific">Azonexus hydrophilus</name>
    <dbReference type="NCBI Taxonomy" id="418702"/>
    <lineage>
        <taxon>Bacteria</taxon>
        <taxon>Pseudomonadati</taxon>
        <taxon>Pseudomonadota</taxon>
        <taxon>Betaproteobacteria</taxon>
        <taxon>Rhodocyclales</taxon>
        <taxon>Azonexaceae</taxon>
        <taxon>Azonexus</taxon>
    </lineage>
</organism>
<reference evidence="7 8" key="1">
    <citation type="submission" date="2016-10" db="EMBL/GenBank/DDBJ databases">
        <title>Alkaliphiles isolated from bioreactors.</title>
        <authorList>
            <person name="Salah Z."/>
            <person name="Rout S.P."/>
            <person name="Humphreys P.N."/>
        </authorList>
    </citation>
    <scope>NUCLEOTIDE SEQUENCE [LARGE SCALE GENOMIC DNA]</scope>
    <source>
        <strain evidence="7 8">ZS02</strain>
    </source>
</reference>
<dbReference type="EMBL" id="MTHD01000003">
    <property type="protein sequence ID" value="OMG54009.1"/>
    <property type="molecule type" value="Genomic_DNA"/>
</dbReference>
<evidence type="ECO:0000256" key="4">
    <source>
        <dbReference type="ARBA" id="ARBA00022989"/>
    </source>
</evidence>
<feature type="transmembrane region" description="Helical" evidence="6">
    <location>
        <begin position="52"/>
        <end position="70"/>
    </location>
</feature>
<dbReference type="PANTHER" id="PTHR36570">
    <property type="entry name" value="DISULFIDE BOND FORMATION PROTEIN B"/>
    <property type="match status" value="1"/>
</dbReference>
<dbReference type="GO" id="GO:0006457">
    <property type="term" value="P:protein folding"/>
    <property type="evidence" value="ECO:0007669"/>
    <property type="project" value="InterPro"/>
</dbReference>
<dbReference type="STRING" id="418702.BJN45_10310"/>
<sequence>MSAFLSACISRYPIRAWFAALGVGCLGVAVAGMQLQHLLSLAPCPYCIFQRLLYMVIGTLALLGFLLPVAGPFWAVAIIVLALLGAGVAGFQTWMQAYPDLAPECSFTDPNLIERLVDLLGMQWPSLFLATGFCTSKEWIFLGLSMANWSFLVFSGVVIYCVLLLQVKRLPE</sequence>